<comment type="caution">
    <text evidence="1">The sequence shown here is derived from an EMBL/GenBank/DDBJ whole genome shotgun (WGS) entry which is preliminary data.</text>
</comment>
<organism evidence="1 2">
    <name type="scientific">Rotaria magnacalcarata</name>
    <dbReference type="NCBI Taxonomy" id="392030"/>
    <lineage>
        <taxon>Eukaryota</taxon>
        <taxon>Metazoa</taxon>
        <taxon>Spiralia</taxon>
        <taxon>Gnathifera</taxon>
        <taxon>Rotifera</taxon>
        <taxon>Eurotatoria</taxon>
        <taxon>Bdelloidea</taxon>
        <taxon>Philodinida</taxon>
        <taxon>Philodinidae</taxon>
        <taxon>Rotaria</taxon>
    </lineage>
</organism>
<name>A0A8S3AME9_9BILA</name>
<dbReference type="EMBL" id="CAJOBI010133000">
    <property type="protein sequence ID" value="CAF4733672.1"/>
    <property type="molecule type" value="Genomic_DNA"/>
</dbReference>
<dbReference type="Proteomes" id="UP000676336">
    <property type="component" value="Unassembled WGS sequence"/>
</dbReference>
<sequence length="46" mass="5324">NEHLKIQPYNGPSVTVPVNHSNLFNAMIYPFTRTVIYGSIWYQGKQ</sequence>
<proteinExistence type="predicted"/>
<accession>A0A8S3AME9</accession>
<gene>
    <name evidence="1" type="ORF">SMN809_LOCUS44381</name>
</gene>
<dbReference type="AlphaFoldDB" id="A0A8S3AME9"/>
<evidence type="ECO:0000313" key="2">
    <source>
        <dbReference type="Proteomes" id="UP000676336"/>
    </source>
</evidence>
<reference evidence="1" key="1">
    <citation type="submission" date="2021-02" db="EMBL/GenBank/DDBJ databases">
        <authorList>
            <person name="Nowell W R."/>
        </authorList>
    </citation>
    <scope>NUCLEOTIDE SEQUENCE</scope>
</reference>
<protein>
    <submittedName>
        <fullName evidence="1">Uncharacterized protein</fullName>
    </submittedName>
</protein>
<feature type="non-terminal residue" evidence="1">
    <location>
        <position position="1"/>
    </location>
</feature>
<evidence type="ECO:0000313" key="1">
    <source>
        <dbReference type="EMBL" id="CAF4733672.1"/>
    </source>
</evidence>